<keyword evidence="1" id="KW-0175">Coiled coil</keyword>
<accession>A0A814IBZ6</accession>
<gene>
    <name evidence="2" type="ORF">ZHD862_LOCUS13582</name>
</gene>
<dbReference type="Gene3D" id="2.60.40.1260">
    <property type="entry name" value="Lamin Tail domain"/>
    <property type="match status" value="1"/>
</dbReference>
<dbReference type="Proteomes" id="UP000663864">
    <property type="component" value="Unassembled WGS sequence"/>
</dbReference>
<comment type="caution">
    <text evidence="2">The sequence shown here is derived from an EMBL/GenBank/DDBJ whole genome shotgun (WGS) entry which is preliminary data.</text>
</comment>
<dbReference type="SUPFAM" id="SSF74853">
    <property type="entry name" value="Lamin A/C globular tail domain"/>
    <property type="match status" value="1"/>
</dbReference>
<evidence type="ECO:0000256" key="1">
    <source>
        <dbReference type="SAM" id="Coils"/>
    </source>
</evidence>
<protein>
    <recommendedName>
        <fullName evidence="4">LTD domain-containing protein</fullName>
    </recommendedName>
</protein>
<reference evidence="2" key="1">
    <citation type="submission" date="2021-02" db="EMBL/GenBank/DDBJ databases">
        <authorList>
            <person name="Nowell W R."/>
        </authorList>
    </citation>
    <scope>NUCLEOTIDE SEQUENCE</scope>
</reference>
<proteinExistence type="predicted"/>
<dbReference type="AlphaFoldDB" id="A0A814IBZ6"/>
<evidence type="ECO:0008006" key="4">
    <source>
        <dbReference type="Google" id="ProtNLM"/>
    </source>
</evidence>
<evidence type="ECO:0000313" key="2">
    <source>
        <dbReference type="EMBL" id="CAF1021898.1"/>
    </source>
</evidence>
<evidence type="ECO:0000313" key="3">
    <source>
        <dbReference type="Proteomes" id="UP000663864"/>
    </source>
</evidence>
<organism evidence="2 3">
    <name type="scientific">Rotaria sordida</name>
    <dbReference type="NCBI Taxonomy" id="392033"/>
    <lineage>
        <taxon>Eukaryota</taxon>
        <taxon>Metazoa</taxon>
        <taxon>Spiralia</taxon>
        <taxon>Gnathifera</taxon>
        <taxon>Rotifera</taxon>
        <taxon>Eurotatoria</taxon>
        <taxon>Bdelloidea</taxon>
        <taxon>Philodinida</taxon>
        <taxon>Philodinidae</taxon>
        <taxon>Rotaria</taxon>
    </lineage>
</organism>
<sequence>MASDSPVISDENNMTHSKSIITGSSLEEHSNYGFHEISSTTVKIQQLKTDLNAENQHERHALTELNEELRLIVDRAHQLELQNSQYMTKLFNLRQQVFINRITGIQTDEHNHVQTNIIKFNYDKVSYESEIELFQLQSKIYEEMLQFETQSIDEQRLKLEQELKQSSSALIDLRKSYTELEQRVGSFRVECKDTFQKYLKVTSDWSLLKKQTKELKISMQMVKTQIEFSKKLYTKFAYFSVDMTDFAEFWKLEWVEIIKKIRHDFELLYRTIHQETILFYEKKSKEIQIESEKITEYQQAEHVEHVKILEKVQSEYEEVQKKHSYEKEILMKSEATYSELESNLKTIQIQHNEKFEAQTTELQYLYESIMAMVSSVEEIQRRKNFLESEIIIYRHILGKCQLKNVVETTIITKRTYVVEIQCHGTINIECPFDSTHICLTNQSTNTTIDISRWQLIRRVDSKVVLQYILPDGLQLKPGSELRIYSKLGAEVAEKSSNESIFSSSLYQKIVLNDVYSMGI</sequence>
<feature type="coiled-coil region" evidence="1">
    <location>
        <begin position="48"/>
        <end position="82"/>
    </location>
</feature>
<name>A0A814IBZ6_9BILA</name>
<dbReference type="EMBL" id="CAJNOT010000562">
    <property type="protein sequence ID" value="CAF1021898.1"/>
    <property type="molecule type" value="Genomic_DNA"/>
</dbReference>
<dbReference type="InterPro" id="IPR036415">
    <property type="entry name" value="Lamin_tail_dom_sf"/>
</dbReference>